<comment type="subcellular location">
    <subcellularLocation>
        <location evidence="9">Cytoplasm</location>
    </subcellularLocation>
</comment>
<evidence type="ECO:0000256" key="8">
    <source>
        <dbReference type="ARBA" id="ARBA00063644"/>
    </source>
</evidence>
<dbReference type="Gene3D" id="3.90.199.10">
    <property type="entry name" value="Topoisomerase II, domain 5"/>
    <property type="match status" value="1"/>
</dbReference>
<dbReference type="InterPro" id="IPR013758">
    <property type="entry name" value="Topo_IIA_A/C_ab"/>
</dbReference>
<comment type="catalytic activity">
    <reaction evidence="1 9 10">
        <text>ATP-dependent breakage, passage and rejoining of double-stranded DNA.</text>
        <dbReference type="EC" id="5.6.2.2"/>
    </reaction>
</comment>
<dbReference type="GO" id="GO:0005737">
    <property type="term" value="C:cytoplasm"/>
    <property type="evidence" value="ECO:0007669"/>
    <property type="project" value="UniProtKB-SubCell"/>
</dbReference>
<accession>A0A9D1N1Q1</accession>
<comment type="function">
    <text evidence="9">A type II topoisomerase that negatively supercoils closed circular double-stranded (ds) DNA in an ATP-dependent manner to modulate DNA topology and maintain chromosomes in an underwound state. Negative supercoiling favors strand separation, and DNA replication, transcription, recombination and repair, all of which involve strand separation. Also able to catalyze the interconversion of other topological isomers of dsDNA rings, including catenanes and knotted rings. Type II topoisomerases break and join 2 DNA strands simultaneously in an ATP-dependent manner.</text>
</comment>
<reference evidence="14" key="1">
    <citation type="submission" date="2020-10" db="EMBL/GenBank/DDBJ databases">
        <authorList>
            <person name="Gilroy R."/>
        </authorList>
    </citation>
    <scope>NUCLEOTIDE SEQUENCE</scope>
    <source>
        <strain evidence="14">CHK154-7741</strain>
    </source>
</reference>
<dbReference type="NCBIfam" id="TIGR01062">
    <property type="entry name" value="parC_Gneg"/>
    <property type="match status" value="1"/>
</dbReference>
<comment type="subunit">
    <text evidence="9">Heterotetramer, composed of two GyrA and two GyrB chains. In the heterotetramer, GyrA contains the active site tyrosine that forms a transient covalent intermediate with DNA, while GyrB binds cofactors and catalyzes ATP hydrolysis.</text>
</comment>
<dbReference type="Gene3D" id="3.30.1360.40">
    <property type="match status" value="1"/>
</dbReference>
<dbReference type="GO" id="GO:0006261">
    <property type="term" value="P:DNA-templated DNA replication"/>
    <property type="evidence" value="ECO:0007669"/>
    <property type="project" value="UniProtKB-UniRule"/>
</dbReference>
<dbReference type="SUPFAM" id="SSF56719">
    <property type="entry name" value="Type II DNA topoisomerase"/>
    <property type="match status" value="1"/>
</dbReference>
<evidence type="ECO:0000256" key="6">
    <source>
        <dbReference type="ARBA" id="ARBA00023125"/>
    </source>
</evidence>
<dbReference type="SUPFAM" id="SSF101904">
    <property type="entry name" value="GyrA/ParC C-terminal domain-like"/>
    <property type="match status" value="1"/>
</dbReference>
<keyword evidence="3 9" id="KW-0547">Nucleotide-binding</keyword>
<dbReference type="PANTHER" id="PTHR43493">
    <property type="entry name" value="DNA GYRASE/TOPOISOMERASE SUBUNIT A"/>
    <property type="match status" value="1"/>
</dbReference>
<dbReference type="InterPro" id="IPR035516">
    <property type="entry name" value="Gyrase/topoIV_suA_C"/>
</dbReference>
<feature type="domain" description="Topo IIA-type catalytic" evidence="13">
    <location>
        <begin position="18"/>
        <end position="487"/>
    </location>
</feature>
<dbReference type="NCBIfam" id="NF004043">
    <property type="entry name" value="PRK05560.1"/>
    <property type="match status" value="1"/>
</dbReference>
<dbReference type="Pfam" id="PF03989">
    <property type="entry name" value="DNA_gyraseA_C"/>
    <property type="match status" value="6"/>
</dbReference>
<dbReference type="FunFam" id="1.10.268.10:FF:000001">
    <property type="entry name" value="DNA gyrase subunit A"/>
    <property type="match status" value="1"/>
</dbReference>
<dbReference type="Gene3D" id="1.10.268.10">
    <property type="entry name" value="Topoisomerase, domain 3"/>
    <property type="match status" value="1"/>
</dbReference>
<dbReference type="NCBIfam" id="TIGR01063">
    <property type="entry name" value="gyrA"/>
    <property type="match status" value="1"/>
</dbReference>
<keyword evidence="6 9" id="KW-0238">DNA-binding</keyword>
<evidence type="ECO:0000256" key="1">
    <source>
        <dbReference type="ARBA" id="ARBA00000185"/>
    </source>
</evidence>
<evidence type="ECO:0000256" key="2">
    <source>
        <dbReference type="ARBA" id="ARBA00008263"/>
    </source>
</evidence>
<dbReference type="PROSITE" id="PS52040">
    <property type="entry name" value="TOPO_IIA"/>
    <property type="match status" value="1"/>
</dbReference>
<dbReference type="FunFam" id="3.90.199.10:FF:000001">
    <property type="entry name" value="DNA gyrase subunit A"/>
    <property type="match status" value="1"/>
</dbReference>
<evidence type="ECO:0000256" key="9">
    <source>
        <dbReference type="HAMAP-Rule" id="MF_01897"/>
    </source>
</evidence>
<dbReference type="CDD" id="cd00187">
    <property type="entry name" value="TOP4c"/>
    <property type="match status" value="1"/>
</dbReference>
<dbReference type="HAMAP" id="MF_01897">
    <property type="entry name" value="GyrA"/>
    <property type="match status" value="1"/>
</dbReference>
<protein>
    <recommendedName>
        <fullName evidence="9">DNA gyrase subunit A</fullName>
        <ecNumber evidence="9">5.6.2.2</ecNumber>
    </recommendedName>
</protein>
<dbReference type="GO" id="GO:0034335">
    <property type="term" value="F:DNA negative supercoiling activity"/>
    <property type="evidence" value="ECO:0007669"/>
    <property type="project" value="UniProtKB-ARBA"/>
</dbReference>
<evidence type="ECO:0000256" key="3">
    <source>
        <dbReference type="ARBA" id="ARBA00022741"/>
    </source>
</evidence>
<evidence type="ECO:0000256" key="4">
    <source>
        <dbReference type="ARBA" id="ARBA00022840"/>
    </source>
</evidence>
<organism evidence="14 15">
    <name type="scientific">Candidatus Limenecus avicola</name>
    <dbReference type="NCBI Taxonomy" id="2840847"/>
    <lineage>
        <taxon>Bacteria</taxon>
        <taxon>Bacillati</taxon>
        <taxon>Bacillota</taxon>
        <taxon>Clostridia</taxon>
        <taxon>Eubacteriales</taxon>
        <taxon>Clostridiaceae</taxon>
        <taxon>Clostridiaceae incertae sedis</taxon>
        <taxon>Candidatus Limenecus</taxon>
    </lineage>
</organism>
<evidence type="ECO:0000256" key="10">
    <source>
        <dbReference type="PROSITE-ProRule" id="PRU01384"/>
    </source>
</evidence>
<keyword evidence="9" id="KW-0963">Cytoplasm</keyword>
<evidence type="ECO:0000259" key="13">
    <source>
        <dbReference type="PROSITE" id="PS52040"/>
    </source>
</evidence>
<gene>
    <name evidence="9 14" type="primary">gyrA</name>
    <name evidence="14" type="ORF">IAD26_07955</name>
</gene>
<dbReference type="FunFam" id="3.30.1360.40:FF:000002">
    <property type="entry name" value="DNA gyrase subunit A"/>
    <property type="match status" value="1"/>
</dbReference>
<proteinExistence type="inferred from homology"/>
<keyword evidence="11" id="KW-0175">Coiled coil</keyword>
<sequence length="840" mass="93220">MKRSYIDYAMSVIVGRALPDVRDGLKPVHRRILFAMNELGMTPDKPFKKSARIVGEVLGKYHPHGDSAVYESLVRMAQDFSTRYQTIDGHGNFGSVDGDSAAAMRYTEARMHKITQSMLADIDCETVDFTPNFDGSLQEPAVLPVRLPMLLLNGVSGIAVGMATNIPPHNLNEIVDGTIALIDNPEITVEGLMEHIKGPDFPTAATIVGLHDIKQAYMTGRGSIKMRAVAQFEEIPGGGGRQARTAIIVTELPYQVNKAMLIEKIAELVRDKKIDGISDLRDESDREGMRIVIELKRDAKPEVVKNNLFKYTQLATTFGVNMVALVGKQPRLLNLYEVLNEFVEHRVEVVTRRTIFFLKKAKIRAHILAGLMIALGSLDEVIELIKKSKTTDEARVGLMSRFGLDVDQANAILEMQLRRLTGLEQDKIKAEYEELKKKIAEYEAILADRQKVLNIIKEELTEDKEKYGDDRRTQIVPEADEMTIEDLTPNVPMAVFITRQGYLKRISLDTFERQNRATRGKGGIKTKEDDDVDQFFTAMMHDKVLFFSSKGTVYSLNVYEFPEGGRQAKGLPIINVLPLEQDEQITAVVPVSDFKSVSNLIMLTQKGYIKRISLDNFENIRKSGIIAIGLEDGDTLCWVKQAQDNDEVIIGTSCGMAIRFPISDMRPLGRSARGVNSMKLRAGDKLIGCDIVPRDYDADLLVVTSDGFGKRSKLSEFRPQNRGGIGLIATKFKSAASRLVALTIVEESDEIMVVTQNGVVSRIKADCISRQGRPATGVKIQNLMEGDTVCTINKIVDPDSDADENADCNLPAETQAEDNSVQQSMLGGLQPETGEESTEE</sequence>
<dbReference type="InterPro" id="IPR005743">
    <property type="entry name" value="GyrA"/>
</dbReference>
<dbReference type="InterPro" id="IPR050220">
    <property type="entry name" value="Type_II_DNA_Topoisomerases"/>
</dbReference>
<dbReference type="InterPro" id="IPR013757">
    <property type="entry name" value="Topo_IIA_A_a_sf"/>
</dbReference>
<feature type="coiled-coil region" evidence="11">
    <location>
        <begin position="425"/>
        <end position="452"/>
    </location>
</feature>
<dbReference type="AlphaFoldDB" id="A0A9D1N1Q1"/>
<dbReference type="Proteomes" id="UP000886748">
    <property type="component" value="Unassembled WGS sequence"/>
</dbReference>
<dbReference type="GO" id="GO:0005524">
    <property type="term" value="F:ATP binding"/>
    <property type="evidence" value="ECO:0007669"/>
    <property type="project" value="UniProtKB-UniRule"/>
</dbReference>
<feature type="active site" description="O-(5'-phospho-DNA)-tyrosine intermediate" evidence="9 10">
    <location>
        <position position="106"/>
    </location>
</feature>
<dbReference type="InterPro" id="IPR002205">
    <property type="entry name" value="Topo_IIA_dom_A"/>
</dbReference>
<dbReference type="GO" id="GO:0003677">
    <property type="term" value="F:DNA binding"/>
    <property type="evidence" value="ECO:0007669"/>
    <property type="project" value="UniProtKB-UniRule"/>
</dbReference>
<dbReference type="SMART" id="SM00434">
    <property type="entry name" value="TOP4c"/>
    <property type="match status" value="1"/>
</dbReference>
<dbReference type="EMBL" id="DVOD01000057">
    <property type="protein sequence ID" value="HIU93048.1"/>
    <property type="molecule type" value="Genomic_DNA"/>
</dbReference>
<evidence type="ECO:0000256" key="12">
    <source>
        <dbReference type="SAM" id="MobiDB-lite"/>
    </source>
</evidence>
<evidence type="ECO:0000313" key="14">
    <source>
        <dbReference type="EMBL" id="HIU93048.1"/>
    </source>
</evidence>
<comment type="caution">
    <text evidence="14">The sequence shown here is derived from an EMBL/GenBank/DDBJ whole genome shotgun (WGS) entry which is preliminary data.</text>
</comment>
<feature type="short sequence motif" description="GyrA-box" evidence="9">
    <location>
        <begin position="514"/>
        <end position="520"/>
    </location>
</feature>
<dbReference type="FunFam" id="2.120.10.90:FF:000005">
    <property type="entry name" value="DNA topoisomerase 4 subunit A"/>
    <property type="match status" value="1"/>
</dbReference>
<dbReference type="InterPro" id="IPR013760">
    <property type="entry name" value="Topo_IIA-like_dom_sf"/>
</dbReference>
<evidence type="ECO:0000256" key="11">
    <source>
        <dbReference type="SAM" id="Coils"/>
    </source>
</evidence>
<evidence type="ECO:0000313" key="15">
    <source>
        <dbReference type="Proteomes" id="UP000886748"/>
    </source>
</evidence>
<keyword evidence="5 9" id="KW-0799">Topoisomerase</keyword>
<dbReference type="EC" id="5.6.2.2" evidence="9"/>
<keyword evidence="4 9" id="KW-0067">ATP-binding</keyword>
<comment type="miscellaneous">
    <text evidence="9">Few gyrases are as efficient as E.coli at forming negative supercoils. Not all organisms have 2 type II topoisomerases; in organisms with a single type II topoisomerase this enzyme also has to decatenate newly replicated chromosomes.</text>
</comment>
<evidence type="ECO:0000256" key="7">
    <source>
        <dbReference type="ARBA" id="ARBA00023235"/>
    </source>
</evidence>
<comment type="subunit">
    <text evidence="8">Heterotetramer composed of ParC and ParE.</text>
</comment>
<dbReference type="NCBIfam" id="NF004044">
    <property type="entry name" value="PRK05561.1"/>
    <property type="match status" value="1"/>
</dbReference>
<dbReference type="GO" id="GO:0006265">
    <property type="term" value="P:DNA topological change"/>
    <property type="evidence" value="ECO:0007669"/>
    <property type="project" value="UniProtKB-UniRule"/>
</dbReference>
<dbReference type="GO" id="GO:0009330">
    <property type="term" value="C:DNA topoisomerase type II (double strand cut, ATP-hydrolyzing) complex"/>
    <property type="evidence" value="ECO:0007669"/>
    <property type="project" value="TreeGrafter"/>
</dbReference>
<dbReference type="InterPro" id="IPR006691">
    <property type="entry name" value="GyrA/parC_rep"/>
</dbReference>
<reference evidence="14" key="2">
    <citation type="journal article" date="2021" name="PeerJ">
        <title>Extensive microbial diversity within the chicken gut microbiome revealed by metagenomics and culture.</title>
        <authorList>
            <person name="Gilroy R."/>
            <person name="Ravi A."/>
            <person name="Getino M."/>
            <person name="Pursley I."/>
            <person name="Horton D.L."/>
            <person name="Alikhan N.F."/>
            <person name="Baker D."/>
            <person name="Gharbi K."/>
            <person name="Hall N."/>
            <person name="Watson M."/>
            <person name="Adriaenssens E.M."/>
            <person name="Foster-Nyarko E."/>
            <person name="Jarju S."/>
            <person name="Secka A."/>
            <person name="Antonio M."/>
            <person name="Oren A."/>
            <person name="Chaudhuri R.R."/>
            <person name="La Ragione R."/>
            <person name="Hildebrand F."/>
            <person name="Pallen M.J."/>
        </authorList>
    </citation>
    <scope>NUCLEOTIDE SEQUENCE</scope>
    <source>
        <strain evidence="14">CHK154-7741</strain>
    </source>
</reference>
<name>A0A9D1N1Q1_9CLOT</name>
<dbReference type="GO" id="GO:0005694">
    <property type="term" value="C:chromosome"/>
    <property type="evidence" value="ECO:0007669"/>
    <property type="project" value="InterPro"/>
</dbReference>
<feature type="region of interest" description="Disordered" evidence="12">
    <location>
        <begin position="800"/>
        <end position="840"/>
    </location>
</feature>
<keyword evidence="7 9" id="KW-0413">Isomerase</keyword>
<dbReference type="Pfam" id="PF00521">
    <property type="entry name" value="DNA_topoisoIV"/>
    <property type="match status" value="1"/>
</dbReference>
<evidence type="ECO:0000256" key="5">
    <source>
        <dbReference type="ARBA" id="ARBA00023029"/>
    </source>
</evidence>
<comment type="similarity">
    <text evidence="2 9">Belongs to the type II topoisomerase GyrA/ParC subunit family.</text>
</comment>
<dbReference type="PANTHER" id="PTHR43493:SF5">
    <property type="entry name" value="DNA GYRASE SUBUNIT A, CHLOROPLASTIC_MITOCHONDRIAL"/>
    <property type="match status" value="1"/>
</dbReference>
<dbReference type="Gene3D" id="2.120.10.90">
    <property type="entry name" value="DNA gyrase/topoisomerase IV, subunit A, C-terminal"/>
    <property type="match status" value="1"/>
</dbReference>